<reference evidence="4" key="1">
    <citation type="journal article" date="2019" name="Int. J. Syst. Evol. Microbiol.">
        <title>The Global Catalogue of Microorganisms (GCM) 10K type strain sequencing project: providing services to taxonomists for standard genome sequencing and annotation.</title>
        <authorList>
            <consortium name="The Broad Institute Genomics Platform"/>
            <consortium name="The Broad Institute Genome Sequencing Center for Infectious Disease"/>
            <person name="Wu L."/>
            <person name="Ma J."/>
        </authorList>
    </citation>
    <scope>NUCLEOTIDE SEQUENCE [LARGE SCALE GENOMIC DNA]</scope>
    <source>
        <strain evidence="4">JCM 17337</strain>
    </source>
</reference>
<dbReference type="Gene3D" id="3.90.550.10">
    <property type="entry name" value="Spore Coat Polysaccharide Biosynthesis Protein SpsA, Chain A"/>
    <property type="match status" value="1"/>
</dbReference>
<sequence length="318" mass="37973">MNPLISIIIPTYNRAYIIEETLSSIGRQTYTNWECIIVDDGSTDNTEELLLNHIQKDNRFKYFKRSENYIKGPNSCRNLGYKFSQGEYIKWFDSDDIMSDFCLQQELNHFKNDTQVVISPLLLYDFTNNKVIKESNVFSENLIYDYFIGKISLYVSGPIWKNSFLKNQQYLFDEKVSNVDDWDFNMRMLYEKPVIVFNEKPGVLYRVHENSLSQEIVKGNLQEILSIFNALQKHLSLIKSNKITTYKPLLNYTLNYYKERIYFSLVQKQKYSFLLYKKAVKLHFFELYDFTGFLKLTLGYLMYTFFSKGYKFFRTKNI</sequence>
<organism evidence="3 4">
    <name type="scientific">Flavobacterium ginsengiterrae</name>
    <dbReference type="NCBI Taxonomy" id="871695"/>
    <lineage>
        <taxon>Bacteria</taxon>
        <taxon>Pseudomonadati</taxon>
        <taxon>Bacteroidota</taxon>
        <taxon>Flavobacteriia</taxon>
        <taxon>Flavobacteriales</taxon>
        <taxon>Flavobacteriaceae</taxon>
        <taxon>Flavobacterium</taxon>
    </lineage>
</organism>
<dbReference type="Pfam" id="PF00535">
    <property type="entry name" value="Glycos_transf_2"/>
    <property type="match status" value="1"/>
</dbReference>
<dbReference type="SUPFAM" id="SSF53448">
    <property type="entry name" value="Nucleotide-diphospho-sugar transferases"/>
    <property type="match status" value="1"/>
</dbReference>
<evidence type="ECO:0000259" key="2">
    <source>
        <dbReference type="Pfam" id="PF00535"/>
    </source>
</evidence>
<proteinExistence type="predicted"/>
<accession>A0ABP7H6P8</accession>
<dbReference type="InterPro" id="IPR029044">
    <property type="entry name" value="Nucleotide-diphossugar_trans"/>
</dbReference>
<feature type="transmembrane region" description="Helical" evidence="1">
    <location>
        <begin position="287"/>
        <end position="306"/>
    </location>
</feature>
<keyword evidence="4" id="KW-1185">Reference proteome</keyword>
<dbReference type="CDD" id="cd00761">
    <property type="entry name" value="Glyco_tranf_GTA_type"/>
    <property type="match status" value="1"/>
</dbReference>
<dbReference type="EMBL" id="BAABDU010000007">
    <property type="protein sequence ID" value="GAA3779653.1"/>
    <property type="molecule type" value="Genomic_DNA"/>
</dbReference>
<protein>
    <submittedName>
        <fullName evidence="3">Glycosyltransferase family 2 protein</fullName>
    </submittedName>
</protein>
<dbReference type="PANTHER" id="PTHR22916">
    <property type="entry name" value="GLYCOSYLTRANSFERASE"/>
    <property type="match status" value="1"/>
</dbReference>
<evidence type="ECO:0000256" key="1">
    <source>
        <dbReference type="SAM" id="Phobius"/>
    </source>
</evidence>
<feature type="domain" description="Glycosyltransferase 2-like" evidence="2">
    <location>
        <begin position="6"/>
        <end position="147"/>
    </location>
</feature>
<comment type="caution">
    <text evidence="3">The sequence shown here is derived from an EMBL/GenBank/DDBJ whole genome shotgun (WGS) entry which is preliminary data.</text>
</comment>
<dbReference type="Proteomes" id="UP001500748">
    <property type="component" value="Unassembled WGS sequence"/>
</dbReference>
<keyword evidence="1" id="KW-1133">Transmembrane helix</keyword>
<dbReference type="InterPro" id="IPR001173">
    <property type="entry name" value="Glyco_trans_2-like"/>
</dbReference>
<evidence type="ECO:0000313" key="4">
    <source>
        <dbReference type="Proteomes" id="UP001500748"/>
    </source>
</evidence>
<keyword evidence="1" id="KW-0472">Membrane</keyword>
<dbReference type="RefSeq" id="WP_345146423.1">
    <property type="nucleotide sequence ID" value="NZ_BAABDU010000007.1"/>
</dbReference>
<evidence type="ECO:0000313" key="3">
    <source>
        <dbReference type="EMBL" id="GAA3779653.1"/>
    </source>
</evidence>
<keyword evidence="1" id="KW-0812">Transmembrane</keyword>
<gene>
    <name evidence="3" type="ORF">GCM10022423_39630</name>
</gene>
<name>A0ABP7H6P8_9FLAO</name>